<evidence type="ECO:0000256" key="3">
    <source>
        <dbReference type="ARBA" id="ARBA00022598"/>
    </source>
</evidence>
<dbReference type="SUPFAM" id="SSF56801">
    <property type="entry name" value="Acetyl-CoA synthetase-like"/>
    <property type="match status" value="1"/>
</dbReference>
<dbReference type="Pfam" id="PF13193">
    <property type="entry name" value="AMP-binding_C"/>
    <property type="match status" value="1"/>
</dbReference>
<evidence type="ECO:0000259" key="9">
    <source>
        <dbReference type="Pfam" id="PF13193"/>
    </source>
</evidence>
<feature type="domain" description="AMP-binding enzyme C-terminal" evidence="9">
    <location>
        <begin position="380"/>
        <end position="460"/>
    </location>
</feature>
<name>A0A418UXL1_RHOPL</name>
<keyword evidence="4" id="KW-0472">Membrane</keyword>
<reference evidence="10 11" key="1">
    <citation type="submission" date="2018-09" db="EMBL/GenBank/DDBJ databases">
        <title>Draft genome sequence of Rhodopseudomonas palustris 2.1.18.</title>
        <authorList>
            <person name="Robertson S.L."/>
            <person name="Meyer T.E."/>
            <person name="Kyndt J.A."/>
        </authorList>
    </citation>
    <scope>NUCLEOTIDE SEQUENCE [LARGE SCALE GENOMIC DNA]</scope>
    <source>
        <strain evidence="10 11">2.1.18</strain>
    </source>
</reference>
<evidence type="ECO:0000256" key="4">
    <source>
        <dbReference type="ARBA" id="ARBA00023136"/>
    </source>
</evidence>
<protein>
    <recommendedName>
        <fullName evidence="6">Long-chain-fatty-acid--CoA ligase</fullName>
        <ecNumber evidence="5">6.2.1.3</ecNumber>
    </recommendedName>
    <alternativeName>
        <fullName evidence="7">Long-chain acyl-CoA synthetase</fullName>
    </alternativeName>
</protein>
<accession>A0A418UXL1</accession>
<dbReference type="Gene3D" id="3.30.300.30">
    <property type="match status" value="1"/>
</dbReference>
<dbReference type="InterPro" id="IPR020845">
    <property type="entry name" value="AMP-binding_CS"/>
</dbReference>
<dbReference type="CDD" id="cd04433">
    <property type="entry name" value="AFD_class_I"/>
    <property type="match status" value="1"/>
</dbReference>
<dbReference type="InterPro" id="IPR000873">
    <property type="entry name" value="AMP-dep_synth/lig_dom"/>
</dbReference>
<dbReference type="EMBL" id="QYYD01000039">
    <property type="protein sequence ID" value="RJF66117.1"/>
    <property type="molecule type" value="Genomic_DNA"/>
</dbReference>
<dbReference type="RefSeq" id="WP_119859157.1">
    <property type="nucleotide sequence ID" value="NZ_QYYD01000039.1"/>
</dbReference>
<dbReference type="AlphaFoldDB" id="A0A418UXL1"/>
<evidence type="ECO:0000256" key="6">
    <source>
        <dbReference type="ARBA" id="ARBA00039545"/>
    </source>
</evidence>
<comment type="pathway">
    <text evidence="2">Lipid metabolism; fatty acid beta-oxidation.</text>
</comment>
<dbReference type="PANTHER" id="PTHR43767">
    <property type="entry name" value="LONG-CHAIN-FATTY-ACID--COA LIGASE"/>
    <property type="match status" value="1"/>
</dbReference>
<dbReference type="InterPro" id="IPR025110">
    <property type="entry name" value="AMP-bd_C"/>
</dbReference>
<dbReference type="GO" id="GO:0016020">
    <property type="term" value="C:membrane"/>
    <property type="evidence" value="ECO:0007669"/>
    <property type="project" value="UniProtKB-SubCell"/>
</dbReference>
<dbReference type="InterPro" id="IPR045851">
    <property type="entry name" value="AMP-bd_C_sf"/>
</dbReference>
<dbReference type="EC" id="6.2.1.3" evidence="5"/>
<evidence type="ECO:0000313" key="11">
    <source>
        <dbReference type="Proteomes" id="UP000285523"/>
    </source>
</evidence>
<comment type="subcellular location">
    <subcellularLocation>
        <location evidence="1">Membrane</location>
        <topology evidence="1">Peripheral membrane protein</topology>
    </subcellularLocation>
</comment>
<gene>
    <name evidence="10" type="ORF">D4Q52_24305</name>
</gene>
<dbReference type="Gene3D" id="3.40.50.12780">
    <property type="entry name" value="N-terminal domain of ligase-like"/>
    <property type="match status" value="1"/>
</dbReference>
<evidence type="ECO:0000256" key="5">
    <source>
        <dbReference type="ARBA" id="ARBA00026121"/>
    </source>
</evidence>
<organism evidence="10 11">
    <name type="scientific">Rhodopseudomonas palustris</name>
    <dbReference type="NCBI Taxonomy" id="1076"/>
    <lineage>
        <taxon>Bacteria</taxon>
        <taxon>Pseudomonadati</taxon>
        <taxon>Pseudomonadota</taxon>
        <taxon>Alphaproteobacteria</taxon>
        <taxon>Hyphomicrobiales</taxon>
        <taxon>Nitrobacteraceae</taxon>
        <taxon>Rhodopseudomonas</taxon>
    </lineage>
</organism>
<dbReference type="OrthoDB" id="7055148at2"/>
<evidence type="ECO:0000256" key="7">
    <source>
        <dbReference type="ARBA" id="ARBA00042773"/>
    </source>
</evidence>
<sequence>MSPREICALRNYLAAGVSDRTLSDATETIAVADIARGTVLGGRLPRLAGRSVVLSLSTQLLSGIAMIELDGVARRMLLCPPDFNMDYAASLIADAEIDAIVTDNPARWADLGVDLIVPAALPLQPAELPELSHSTQWLMLTSGTTGAPKIVAHTLAALTGAIVADGAPTGTPPTGTPPTWATFYDIRRYGGLQIFLRAVLGGGSMVLSAPGEQVFEHLARLAARGVTHISGTPSHWRKALMSAAIANFRPNYVRLSGEIADQAVLDSLRRAFPDASIGHAYASTEAGVGFAVNDGREGFPATMIGRSANGVEMKVVDGSLRIRSGRTAHTYVGASAPALADADGFIDTGDMVELRDDRYYFVGRRDGIINVGGLKVHPEEVEAVINRHPAVRMVRIRSRRSPITGALVVADVLLANVSDSGRTGEIREAILAECRHALPAHKVPAVINFVPQLDVTASGKLARHA</sequence>
<dbReference type="Proteomes" id="UP000285523">
    <property type="component" value="Unassembled WGS sequence"/>
</dbReference>
<dbReference type="Pfam" id="PF00501">
    <property type="entry name" value="AMP-binding"/>
    <property type="match status" value="1"/>
</dbReference>
<proteinExistence type="predicted"/>
<dbReference type="GO" id="GO:0004467">
    <property type="term" value="F:long-chain fatty acid-CoA ligase activity"/>
    <property type="evidence" value="ECO:0007669"/>
    <property type="project" value="UniProtKB-EC"/>
</dbReference>
<dbReference type="InterPro" id="IPR050237">
    <property type="entry name" value="ATP-dep_AMP-bd_enzyme"/>
</dbReference>
<dbReference type="PROSITE" id="PS00455">
    <property type="entry name" value="AMP_BINDING"/>
    <property type="match status" value="1"/>
</dbReference>
<evidence type="ECO:0000256" key="1">
    <source>
        <dbReference type="ARBA" id="ARBA00004170"/>
    </source>
</evidence>
<dbReference type="PANTHER" id="PTHR43767:SF8">
    <property type="entry name" value="LONG-CHAIN-FATTY-ACID--COA LIGASE"/>
    <property type="match status" value="1"/>
</dbReference>
<feature type="domain" description="AMP-dependent synthetase/ligase" evidence="8">
    <location>
        <begin position="129"/>
        <end position="319"/>
    </location>
</feature>
<dbReference type="InterPro" id="IPR042099">
    <property type="entry name" value="ANL_N_sf"/>
</dbReference>
<keyword evidence="3 10" id="KW-0436">Ligase</keyword>
<evidence type="ECO:0000313" key="10">
    <source>
        <dbReference type="EMBL" id="RJF66117.1"/>
    </source>
</evidence>
<comment type="caution">
    <text evidence="10">The sequence shown here is derived from an EMBL/GenBank/DDBJ whole genome shotgun (WGS) entry which is preliminary data.</text>
</comment>
<evidence type="ECO:0000259" key="8">
    <source>
        <dbReference type="Pfam" id="PF00501"/>
    </source>
</evidence>
<evidence type="ECO:0000256" key="2">
    <source>
        <dbReference type="ARBA" id="ARBA00005005"/>
    </source>
</evidence>